<organism evidence="3 4">
    <name type="scientific">Abeliophyllum distichum</name>
    <dbReference type="NCBI Taxonomy" id="126358"/>
    <lineage>
        <taxon>Eukaryota</taxon>
        <taxon>Viridiplantae</taxon>
        <taxon>Streptophyta</taxon>
        <taxon>Embryophyta</taxon>
        <taxon>Tracheophyta</taxon>
        <taxon>Spermatophyta</taxon>
        <taxon>Magnoliopsida</taxon>
        <taxon>eudicotyledons</taxon>
        <taxon>Gunneridae</taxon>
        <taxon>Pentapetalae</taxon>
        <taxon>asterids</taxon>
        <taxon>lamiids</taxon>
        <taxon>Lamiales</taxon>
        <taxon>Oleaceae</taxon>
        <taxon>Forsythieae</taxon>
        <taxon>Abeliophyllum</taxon>
    </lineage>
</organism>
<evidence type="ECO:0000313" key="3">
    <source>
        <dbReference type="EMBL" id="KAL2511474.1"/>
    </source>
</evidence>
<feature type="chain" id="PRO_5044754585" evidence="2">
    <location>
        <begin position="25"/>
        <end position="139"/>
    </location>
</feature>
<dbReference type="InterPro" id="IPR053313">
    <property type="entry name" value="RGF"/>
</dbReference>
<keyword evidence="2" id="KW-0732">Signal</keyword>
<protein>
    <submittedName>
        <fullName evidence="3">Uncharacterized protein</fullName>
    </submittedName>
</protein>
<dbReference type="PANTHER" id="PTHR34961:SF1">
    <property type="entry name" value="ROOT MERISTEM GROWTH FACTOR 10"/>
    <property type="match status" value="1"/>
</dbReference>
<name>A0ABD1TFH6_9LAMI</name>
<evidence type="ECO:0000256" key="2">
    <source>
        <dbReference type="SAM" id="SignalP"/>
    </source>
</evidence>
<dbReference type="Proteomes" id="UP001604336">
    <property type="component" value="Unassembled WGS sequence"/>
</dbReference>
<keyword evidence="4" id="KW-1185">Reference proteome</keyword>
<accession>A0ABD1TFH6</accession>
<evidence type="ECO:0000256" key="1">
    <source>
        <dbReference type="SAM" id="MobiDB-lite"/>
    </source>
</evidence>
<dbReference type="PANTHER" id="PTHR34961">
    <property type="entry name" value="TRANSMEMBRANE PROTEIN"/>
    <property type="match status" value="1"/>
</dbReference>
<gene>
    <name evidence="3" type="ORF">Adt_17074</name>
</gene>
<feature type="region of interest" description="Disordered" evidence="1">
    <location>
        <begin position="57"/>
        <end position="91"/>
    </location>
</feature>
<reference evidence="4" key="1">
    <citation type="submission" date="2024-07" db="EMBL/GenBank/DDBJ databases">
        <title>Two chromosome-level genome assemblies of Korean endemic species Abeliophyllum distichum and Forsythia ovata (Oleaceae).</title>
        <authorList>
            <person name="Jang H."/>
        </authorList>
    </citation>
    <scope>NUCLEOTIDE SEQUENCE [LARGE SCALE GENOMIC DNA]</scope>
</reference>
<comment type="caution">
    <text evidence="3">The sequence shown here is derived from an EMBL/GenBank/DDBJ whole genome shotgun (WGS) entry which is preliminary data.</text>
</comment>
<dbReference type="EMBL" id="JBFOLK010000005">
    <property type="protein sequence ID" value="KAL2511474.1"/>
    <property type="molecule type" value="Genomic_DNA"/>
</dbReference>
<feature type="signal peptide" evidence="2">
    <location>
        <begin position="1"/>
        <end position="24"/>
    </location>
</feature>
<dbReference type="AlphaFoldDB" id="A0ABD1TFH6"/>
<feature type="region of interest" description="Disordered" evidence="1">
    <location>
        <begin position="108"/>
        <end position="139"/>
    </location>
</feature>
<sequence>MSIISSIVLVLLSLLFFSFHGCRARSFGVFNKEPVEGLHSSIKKYEATSLVWVSIQPDTNSSESNRPKATKIKSKNMSPENPVVPHSRKSLHKVQVLGTVQTEPAVSVSWRVPHKKRGEEEPGFNLDYLPPKTHPPSHN</sequence>
<proteinExistence type="predicted"/>
<evidence type="ECO:0000313" key="4">
    <source>
        <dbReference type="Proteomes" id="UP001604336"/>
    </source>
</evidence>